<feature type="non-terminal residue" evidence="2">
    <location>
        <position position="1"/>
    </location>
</feature>
<feature type="region of interest" description="Disordered" evidence="1">
    <location>
        <begin position="1"/>
        <end position="133"/>
    </location>
</feature>
<name>A0ABN9QTF5_9DINO</name>
<protein>
    <submittedName>
        <fullName evidence="2">Uncharacterized protein</fullName>
    </submittedName>
</protein>
<evidence type="ECO:0000313" key="2">
    <source>
        <dbReference type="EMBL" id="CAK0809547.1"/>
    </source>
</evidence>
<comment type="caution">
    <text evidence="2">The sequence shown here is derived from an EMBL/GenBank/DDBJ whole genome shotgun (WGS) entry which is preliminary data.</text>
</comment>
<dbReference type="EMBL" id="CAUYUJ010004445">
    <property type="protein sequence ID" value="CAK0809547.1"/>
    <property type="molecule type" value="Genomic_DNA"/>
</dbReference>
<feature type="compositionally biased region" description="Low complexity" evidence="1">
    <location>
        <begin position="101"/>
        <end position="120"/>
    </location>
</feature>
<evidence type="ECO:0000313" key="3">
    <source>
        <dbReference type="Proteomes" id="UP001189429"/>
    </source>
</evidence>
<feature type="non-terminal residue" evidence="2">
    <location>
        <position position="133"/>
    </location>
</feature>
<feature type="compositionally biased region" description="Low complexity" evidence="1">
    <location>
        <begin position="1"/>
        <end position="18"/>
    </location>
</feature>
<gene>
    <name evidence="2" type="ORF">PCOR1329_LOCUS14772</name>
</gene>
<keyword evidence="3" id="KW-1185">Reference proteome</keyword>
<dbReference type="Proteomes" id="UP001189429">
    <property type="component" value="Unassembled WGS sequence"/>
</dbReference>
<reference evidence="2" key="1">
    <citation type="submission" date="2023-10" db="EMBL/GenBank/DDBJ databases">
        <authorList>
            <person name="Chen Y."/>
            <person name="Shah S."/>
            <person name="Dougan E. K."/>
            <person name="Thang M."/>
            <person name="Chan C."/>
        </authorList>
    </citation>
    <scope>NUCLEOTIDE SEQUENCE [LARGE SCALE GENOMIC DNA]</scope>
</reference>
<sequence length="133" mass="13743">GSASACRAAARGPCEAAAQTGHRDRASAEGAQGEPREVREQGQERLDLAEDEGLGEVQPAPRGPQCFRQLGETSPRPSSRRPPRGSDGAAGELDALQRPQGVRVRGGAAARRVHEAVGGAQPDQGQHRAAAAP</sequence>
<evidence type="ECO:0000256" key="1">
    <source>
        <dbReference type="SAM" id="MobiDB-lite"/>
    </source>
</evidence>
<feature type="compositionally biased region" description="Basic and acidic residues" evidence="1">
    <location>
        <begin position="34"/>
        <end position="48"/>
    </location>
</feature>
<proteinExistence type="predicted"/>
<accession>A0ABN9QTF5</accession>
<organism evidence="2 3">
    <name type="scientific">Prorocentrum cordatum</name>
    <dbReference type="NCBI Taxonomy" id="2364126"/>
    <lineage>
        <taxon>Eukaryota</taxon>
        <taxon>Sar</taxon>
        <taxon>Alveolata</taxon>
        <taxon>Dinophyceae</taxon>
        <taxon>Prorocentrales</taxon>
        <taxon>Prorocentraceae</taxon>
        <taxon>Prorocentrum</taxon>
    </lineage>
</organism>